<evidence type="ECO:0000313" key="9">
    <source>
        <dbReference type="Proteomes" id="UP000306145"/>
    </source>
</evidence>
<evidence type="ECO:0000259" key="7">
    <source>
        <dbReference type="PROSITE" id="PS51387"/>
    </source>
</evidence>
<keyword evidence="5" id="KW-0560">Oxidoreductase</keyword>
<keyword evidence="3" id="KW-0285">Flavoprotein</keyword>
<dbReference type="InterPro" id="IPR036318">
    <property type="entry name" value="FAD-bd_PCMH-like_sf"/>
</dbReference>
<dbReference type="Proteomes" id="UP000306145">
    <property type="component" value="Unassembled WGS sequence"/>
</dbReference>
<comment type="similarity">
    <text evidence="2">Belongs to the oxygen-dependent FAD-linked oxidoreductase family.</text>
</comment>
<proteinExistence type="inferred from homology"/>
<dbReference type="GO" id="GO:0016491">
    <property type="term" value="F:oxidoreductase activity"/>
    <property type="evidence" value="ECO:0007669"/>
    <property type="project" value="UniProtKB-KW"/>
</dbReference>
<dbReference type="AlphaFoldDB" id="A0A5C4QKE1"/>
<organism evidence="8 9">
    <name type="scientific">Micromonospora orduensis</name>
    <dbReference type="NCBI Taxonomy" id="1420891"/>
    <lineage>
        <taxon>Bacteria</taxon>
        <taxon>Bacillati</taxon>
        <taxon>Actinomycetota</taxon>
        <taxon>Actinomycetes</taxon>
        <taxon>Micromonosporales</taxon>
        <taxon>Micromonosporaceae</taxon>
        <taxon>Micromonospora</taxon>
    </lineage>
</organism>
<evidence type="ECO:0000256" key="4">
    <source>
        <dbReference type="ARBA" id="ARBA00022827"/>
    </source>
</evidence>
<dbReference type="Gene3D" id="3.40.462.20">
    <property type="match status" value="1"/>
</dbReference>
<dbReference type="Pfam" id="PF01565">
    <property type="entry name" value="FAD_binding_4"/>
    <property type="match status" value="1"/>
</dbReference>
<feature type="domain" description="FAD-binding PCMH-type" evidence="7">
    <location>
        <begin position="33"/>
        <end position="204"/>
    </location>
</feature>
<dbReference type="Gene3D" id="3.30.465.10">
    <property type="match status" value="1"/>
</dbReference>
<gene>
    <name evidence="8" type="ORF">FHG89_17730</name>
</gene>
<comment type="caution">
    <text evidence="8">The sequence shown here is derived from an EMBL/GenBank/DDBJ whole genome shotgun (WGS) entry which is preliminary data.</text>
</comment>
<dbReference type="Gene3D" id="3.30.43.10">
    <property type="entry name" value="Uridine Diphospho-n-acetylenolpyruvylglucosamine Reductase, domain 2"/>
    <property type="match status" value="1"/>
</dbReference>
<sequence>MTTAMARVPDSLRGQIVTPGDRRYAQLRSTYTTTASPAAVLLPKTTAQVIDAIRYAREQRLPIAVRSGGHGLSGASSNNGGVVIDLSMLNRVRVLDERAGLVRVEAGARWANVATALAPYGLVVSSGDYGGVGVGGLATGGGVGWLVRAHGLTIDRVRAVEVVLADGTLVRADATHEPELFWLVRGAGAGAGVVVAFEIEAAEQRNVGVAQLVVEAHPDGRTVREWASCLAQAPRELSTAAVLFAEGRSTLMSVTAVVAAESLRRVRPVVEPLLAIGKVLEHRIDLLPYPTLVPTAHLHPNVGQQRGTTTNGLFAELDPGVARAVTRATTGPGRAVIQLRSVGGAVNDVAADATAYPHRHQSTLVIASTFAPQGGAALDAAWRAVGARADGEYVNFESRPDPAAFARIYPGETGARVRRLWKRYDPDGVFRSPLLTGQSTRSGQSNRSGQPARSGQRSGQPHRRR</sequence>
<comment type="cofactor">
    <cofactor evidence="1">
        <name>FAD</name>
        <dbReference type="ChEBI" id="CHEBI:57692"/>
    </cofactor>
</comment>
<dbReference type="PANTHER" id="PTHR42973:SF39">
    <property type="entry name" value="FAD-BINDING PCMH-TYPE DOMAIN-CONTAINING PROTEIN"/>
    <property type="match status" value="1"/>
</dbReference>
<dbReference type="InterPro" id="IPR050416">
    <property type="entry name" value="FAD-linked_Oxidoreductase"/>
</dbReference>
<feature type="region of interest" description="Disordered" evidence="6">
    <location>
        <begin position="431"/>
        <end position="465"/>
    </location>
</feature>
<dbReference type="InterPro" id="IPR016167">
    <property type="entry name" value="FAD-bd_PCMH_sub1"/>
</dbReference>
<dbReference type="InterPro" id="IPR016169">
    <property type="entry name" value="FAD-bd_PCMH_sub2"/>
</dbReference>
<keyword evidence="9" id="KW-1185">Reference proteome</keyword>
<evidence type="ECO:0000256" key="3">
    <source>
        <dbReference type="ARBA" id="ARBA00022630"/>
    </source>
</evidence>
<dbReference type="InterPro" id="IPR016166">
    <property type="entry name" value="FAD-bd_PCMH"/>
</dbReference>
<dbReference type="GO" id="GO:0071949">
    <property type="term" value="F:FAD binding"/>
    <property type="evidence" value="ECO:0007669"/>
    <property type="project" value="InterPro"/>
</dbReference>
<dbReference type="SUPFAM" id="SSF56176">
    <property type="entry name" value="FAD-binding/transporter-associated domain-like"/>
    <property type="match status" value="1"/>
</dbReference>
<evidence type="ECO:0000256" key="6">
    <source>
        <dbReference type="SAM" id="MobiDB-lite"/>
    </source>
</evidence>
<evidence type="ECO:0000256" key="2">
    <source>
        <dbReference type="ARBA" id="ARBA00005466"/>
    </source>
</evidence>
<name>A0A5C4QKE1_9ACTN</name>
<dbReference type="RefSeq" id="WP_139585500.1">
    <property type="nucleotide sequence ID" value="NZ_VDFY01000169.1"/>
</dbReference>
<keyword evidence="4" id="KW-0274">FAD</keyword>
<evidence type="ECO:0000256" key="5">
    <source>
        <dbReference type="ARBA" id="ARBA00023002"/>
    </source>
</evidence>
<dbReference type="EMBL" id="VDFY01000169">
    <property type="protein sequence ID" value="TNH27552.1"/>
    <property type="molecule type" value="Genomic_DNA"/>
</dbReference>
<dbReference type="PANTHER" id="PTHR42973">
    <property type="entry name" value="BINDING OXIDOREDUCTASE, PUTATIVE (AFU_ORTHOLOGUE AFUA_1G17690)-RELATED"/>
    <property type="match status" value="1"/>
</dbReference>
<reference evidence="8 9" key="1">
    <citation type="submission" date="2019-06" db="EMBL/GenBank/DDBJ databases">
        <title>Micromonospora ordensis sp. nov., isolated from deep marine sediment.</title>
        <authorList>
            <person name="Veyisoglu A."/>
            <person name="Carro L."/>
            <person name="Klenk H.-P."/>
            <person name="Sahin N."/>
        </authorList>
    </citation>
    <scope>NUCLEOTIDE SEQUENCE [LARGE SCALE GENOMIC DNA]</scope>
    <source>
        <strain evidence="8 9">S2509</strain>
    </source>
</reference>
<dbReference type="OrthoDB" id="9775082at2"/>
<dbReference type="PROSITE" id="PS51387">
    <property type="entry name" value="FAD_PCMH"/>
    <property type="match status" value="1"/>
</dbReference>
<dbReference type="InterPro" id="IPR006094">
    <property type="entry name" value="Oxid_FAD_bind_N"/>
</dbReference>
<accession>A0A5C4QKE1</accession>
<feature type="compositionally biased region" description="Polar residues" evidence="6">
    <location>
        <begin position="435"/>
        <end position="459"/>
    </location>
</feature>
<evidence type="ECO:0000256" key="1">
    <source>
        <dbReference type="ARBA" id="ARBA00001974"/>
    </source>
</evidence>
<protein>
    <submittedName>
        <fullName evidence="8">FAD-dependent oxidoreductase</fullName>
    </submittedName>
</protein>
<evidence type="ECO:0000313" key="8">
    <source>
        <dbReference type="EMBL" id="TNH27552.1"/>
    </source>
</evidence>